<reference evidence="2" key="1">
    <citation type="submission" date="2020-06" db="EMBL/GenBank/DDBJ databases">
        <title>Characterization of fructooligosaccharide metabolism and fructooligosaccharide-degrading enzymes in human commensal butyrate producers.</title>
        <authorList>
            <person name="Tanno H."/>
            <person name="Fujii T."/>
            <person name="Hirano K."/>
            <person name="Maeno S."/>
            <person name="Tonozuka T."/>
            <person name="Sakamoto M."/>
            <person name="Ohkuma M."/>
            <person name="Tochio T."/>
            <person name="Endo A."/>
        </authorList>
    </citation>
    <scope>NUCLEOTIDE SEQUENCE</scope>
    <source>
        <strain evidence="2">JCM 31265</strain>
    </source>
</reference>
<dbReference type="NCBIfam" id="TIGR02452">
    <property type="entry name" value="TIGR02452 family protein"/>
    <property type="match status" value="1"/>
</dbReference>
<dbReference type="InterPro" id="IPR019261">
    <property type="entry name" value="PARG_cat_microbial"/>
</dbReference>
<organism evidence="2 3">
    <name type="scientific">Coprococcus eutactus</name>
    <dbReference type="NCBI Taxonomy" id="33043"/>
    <lineage>
        <taxon>Bacteria</taxon>
        <taxon>Bacillati</taxon>
        <taxon>Bacillota</taxon>
        <taxon>Clostridia</taxon>
        <taxon>Lachnospirales</taxon>
        <taxon>Lachnospiraceae</taxon>
        <taxon>Coprococcus</taxon>
    </lineage>
</organism>
<comment type="caution">
    <text evidence="2">The sequence shown here is derived from an EMBL/GenBank/DDBJ whole genome shotgun (WGS) entry which is preliminary data.</text>
</comment>
<dbReference type="Pfam" id="PF10021">
    <property type="entry name" value="PARG_cat_microb"/>
    <property type="match status" value="1"/>
</dbReference>
<proteinExistence type="predicted"/>
<dbReference type="EMBL" id="BLYL01000001">
    <property type="protein sequence ID" value="GFO93308.1"/>
    <property type="molecule type" value="Genomic_DNA"/>
</dbReference>
<accession>A0AAI9K126</accession>
<dbReference type="PIRSF" id="PIRSF014899">
    <property type="entry name" value="UCP014899"/>
    <property type="match status" value="1"/>
</dbReference>
<dbReference type="Proteomes" id="UP000660047">
    <property type="component" value="Unassembled WGS sequence"/>
</dbReference>
<evidence type="ECO:0000313" key="2">
    <source>
        <dbReference type="EMBL" id="GFO93308.1"/>
    </source>
</evidence>
<dbReference type="InterPro" id="IPR012664">
    <property type="entry name" value="CHP02452"/>
</dbReference>
<dbReference type="SUPFAM" id="SSF52949">
    <property type="entry name" value="Macro domain-like"/>
    <property type="match status" value="1"/>
</dbReference>
<dbReference type="RefSeq" id="WP_055222759.1">
    <property type="nucleotide sequence ID" value="NZ_BLYL01000001.1"/>
</dbReference>
<dbReference type="InterPro" id="IPR043472">
    <property type="entry name" value="Macro_dom-like"/>
</dbReference>
<sequence>MDRKEMNKIIFQNTEYMCKTDAALSDATKKSVSGQRFIAESEKIPGLNLNIYKKQTRIVVSRKRTYEAAAYYKGQHVAVHNFASAVNPGGGVVYGASAQEECLCRCSNLYFCLNTPDMWGMFYTPHRAAKDPIHNDDIIYTPGIVVFKTDTDLPELMEQKDWYKADVITCAAPNLREIPGNIYNCENGASAAGVSNYDLQIIHEKRLRRILDSAVMNHADTVILGAFGCGAFRNDPHAVASAAANVLSDYIYAFENIEFAVYCRPNDDFNYRVFNSVLSSL</sequence>
<dbReference type="AlphaFoldDB" id="A0AAI9K126"/>
<dbReference type="PANTHER" id="PTHR35596:SF1">
    <property type="entry name" value="MICROBIAL-TYPE PARG CATALYTIC DOMAIN-CONTAINING PROTEIN"/>
    <property type="match status" value="1"/>
</dbReference>
<name>A0AAI9K126_9FIRM</name>
<dbReference type="PANTHER" id="PTHR35596">
    <property type="entry name" value="DUF2263 DOMAIN-CONTAINING PROTEIN"/>
    <property type="match status" value="1"/>
</dbReference>
<feature type="domain" description="Microbial-type PARG catalytic" evidence="1">
    <location>
        <begin position="10"/>
        <end position="148"/>
    </location>
</feature>
<evidence type="ECO:0000259" key="1">
    <source>
        <dbReference type="Pfam" id="PF10021"/>
    </source>
</evidence>
<dbReference type="Gene3D" id="3.40.220.10">
    <property type="entry name" value="Leucine Aminopeptidase, subunit E, domain 1"/>
    <property type="match status" value="1"/>
</dbReference>
<evidence type="ECO:0000313" key="3">
    <source>
        <dbReference type="Proteomes" id="UP000660047"/>
    </source>
</evidence>
<gene>
    <name evidence="2" type="ORF">COEU31_03540</name>
</gene>
<protein>
    <recommendedName>
        <fullName evidence="1">Microbial-type PARG catalytic domain-containing protein</fullName>
    </recommendedName>
</protein>